<feature type="region of interest" description="Disordered" evidence="2">
    <location>
        <begin position="1070"/>
        <end position="1090"/>
    </location>
</feature>
<feature type="compositionally biased region" description="Basic residues" evidence="2">
    <location>
        <begin position="1114"/>
        <end position="1127"/>
    </location>
</feature>
<feature type="region of interest" description="Disordered" evidence="2">
    <location>
        <begin position="1200"/>
        <end position="1224"/>
    </location>
</feature>
<reference evidence="3" key="1">
    <citation type="submission" date="2015-07" db="EMBL/GenBank/DDBJ databases">
        <title>Adaptation to a free-living lifestyle via gene acquisitions in the diplomonad Trepomonas sp. PC1.</title>
        <authorList>
            <person name="Xu F."/>
            <person name="Jerlstrom-Hultqvist J."/>
            <person name="Kolisko M."/>
            <person name="Simpson A.G.B."/>
            <person name="Roger A.J."/>
            <person name="Svard S.G."/>
            <person name="Andersson J.O."/>
        </authorList>
    </citation>
    <scope>NUCLEOTIDE SEQUENCE</scope>
    <source>
        <strain evidence="3">PC1</strain>
    </source>
</reference>
<feature type="region of interest" description="Disordered" evidence="2">
    <location>
        <begin position="1114"/>
        <end position="1185"/>
    </location>
</feature>
<feature type="coiled-coil region" evidence="1">
    <location>
        <begin position="969"/>
        <end position="997"/>
    </location>
</feature>
<sequence>LFIGQKDQIEVLSTENDFQQICSLQITGTPVQIVYHQQLQQLLVTTDDEMLHFFELSLKNCQEFTLQDKLLTYPVYSTRFAITSIQQTHFGYLCGDVNGRVFGFKICRNELVKTEVSKLQKGAQHQSVQDTKHNKGLFVTISEDVKKVNLEVDKQQQKLCEELLNQFPFTSKVQGFGELLANAIVVIQTFDQSDTFLCASEHTFCCYYISMLTQQDDDVTQSLGFSKKMFQSFLNNKRYFNSLTQHQMQEECRQIQEQTSLNKQLELLDEHFYEISKDAYQLLQAYYVVAFQDRSEQSESIGKTKEQFYTKPEDLQQWLPLFEYGTSQSVDFQLFFNSIRSEMNEDPNIDVENLQLTIQTMQFLPFMAGMIRNLKKRYHKGYKELKAIQTNLQPQLDSFKKTSDVFLFKTAEEIIAQKDLTLKNIVDSLKKEIYEQILIRLDEHSLKVGRCKELKRGTAHKYMLNDEEINSWLRNREKFLQIRDGMVKKLKQLHSSFSGIREVYQETIQQYSQQTIDILHQQFTEKTNKGMQLITPGNHYFICGNRVNQCTVQVNEMQGEYMHVMQQPQQLKQMYNGICYDSYEMIKNERKIIVKLNSKMPNEKMDILEQLEDEVFNYGYLKYVSHVEQPSQAGIDYYLVFDYPENCLSLMTIFKFLIQKVDIAKFFQEKQLAQLEVQLAPLLKENPLKVVSMLCYNLLLLMKHQKDSQMQFSLSNYFVNPLTLQIFGSPIGLLPMQIKQEPFLELNISFQAPECQLSLNKYKSQSYSVGLVNILLLGLLKANQSIEKEPAVTVEIANTFRQIIQNNIGQVAMMQELYQKNLQVLKQQGSKFNPMENDMGYSQQYIKNLICIFRGCLNLTTDVSSVLSTDQAQQLIQDYMESKNVQLTNFVLQQAVIKPFFSDELQGQFDQMFKPTLLNQLLAQINLGEKTKATYTEFLSSSICTFLQNRQEPNKLLKLKYFKPCNNLVEAFQELAEDFLQQKNAEKNKKLRQTEMKFRLRPWRGKHGVEYGTKAKKQVLEPQEEELAEEFEETDEEEIAWLKEQKKEKQRFKSDQEKIKVIEEFEKLEGQKRKKNQKGDNQFDWDEGEQAEAYEGLESKYEEVLSKIQKIEKTKKKNKTKKDKKALKIVNEEEEVKEAQVEEQNQPENKNEVNDPYGNYDQYYDPFAINEQPQEQVVYQPEQPKEEVLDYDPYAAFEAPVQEQPTENYDPYSQYNYDPYSQYQ</sequence>
<dbReference type="EMBL" id="GDID01000474">
    <property type="protein sequence ID" value="JAP96132.1"/>
    <property type="molecule type" value="Transcribed_RNA"/>
</dbReference>
<accession>A0A146KHI1</accession>
<feature type="compositionally biased region" description="Low complexity" evidence="2">
    <location>
        <begin position="1171"/>
        <end position="1182"/>
    </location>
</feature>
<dbReference type="AlphaFoldDB" id="A0A146KHI1"/>
<organism evidence="3">
    <name type="scientific">Trepomonas sp. PC1</name>
    <dbReference type="NCBI Taxonomy" id="1076344"/>
    <lineage>
        <taxon>Eukaryota</taxon>
        <taxon>Metamonada</taxon>
        <taxon>Diplomonadida</taxon>
        <taxon>Hexamitidae</taxon>
        <taxon>Hexamitinae</taxon>
        <taxon>Trepomonas</taxon>
    </lineage>
</organism>
<evidence type="ECO:0000256" key="2">
    <source>
        <dbReference type="SAM" id="MobiDB-lite"/>
    </source>
</evidence>
<proteinExistence type="predicted"/>
<name>A0A146KHI1_9EUKA</name>
<feature type="non-terminal residue" evidence="3">
    <location>
        <position position="1"/>
    </location>
</feature>
<evidence type="ECO:0000313" key="3">
    <source>
        <dbReference type="EMBL" id="JAP96132.1"/>
    </source>
</evidence>
<evidence type="ECO:0000256" key="1">
    <source>
        <dbReference type="SAM" id="Coils"/>
    </source>
</evidence>
<protein>
    <submittedName>
        <fullName evidence="3">Uncharacterized protein</fullName>
    </submittedName>
</protein>
<gene>
    <name evidence="3" type="ORF">TPC1_10635</name>
</gene>
<feature type="compositionally biased region" description="Polar residues" evidence="2">
    <location>
        <begin position="1203"/>
        <end position="1224"/>
    </location>
</feature>
<keyword evidence="1" id="KW-0175">Coiled coil</keyword>